<reference evidence="1 2" key="1">
    <citation type="submission" date="2017-02" db="EMBL/GenBank/DDBJ databases">
        <title>Genomic diversity within the haloalkaliphilic genus Thioalkalivibrio.</title>
        <authorList>
            <person name="Ahn A.-C."/>
            <person name="Meier-Kolthoff J."/>
            <person name="Overmars L."/>
            <person name="Richter M."/>
            <person name="Woyke T."/>
            <person name="Sorokin D.Y."/>
            <person name="Muyzer G."/>
        </authorList>
    </citation>
    <scope>NUCLEOTIDE SEQUENCE [LARGE SCALE GENOMIC DNA]</scope>
    <source>
        <strain evidence="1 2">HL17</strain>
    </source>
</reference>
<dbReference type="STRING" id="252474.B1A74_04395"/>
<dbReference type="EMBL" id="MUZR01000011">
    <property type="protein sequence ID" value="OOC10678.1"/>
    <property type="molecule type" value="Genomic_DNA"/>
</dbReference>
<dbReference type="AlphaFoldDB" id="A0A1V2ZZY7"/>
<evidence type="ECO:0000313" key="1">
    <source>
        <dbReference type="EMBL" id="OOC10678.1"/>
    </source>
</evidence>
<sequence length="143" mass="15850">MIRWLRNPFRRRNPLDTAARAVDRGRAGVETVLGLPHRLAVPLLQRHFGDAAVPSSEGFREHGRDGSWTLPAPTPEFSVRLDADSEGRLVHGRITGSGPYAGLVVFSDWSPDHPAAVWQIRIEEPAGEQATALHDHLLDPERN</sequence>
<comment type="caution">
    <text evidence="1">The sequence shown here is derived from an EMBL/GenBank/DDBJ whole genome shotgun (WGS) entry which is preliminary data.</text>
</comment>
<protein>
    <submittedName>
        <fullName evidence="1">Uncharacterized protein</fullName>
    </submittedName>
</protein>
<organism evidence="1 2">
    <name type="scientific">Thioalkalivibrio halophilus</name>
    <dbReference type="NCBI Taxonomy" id="252474"/>
    <lineage>
        <taxon>Bacteria</taxon>
        <taxon>Pseudomonadati</taxon>
        <taxon>Pseudomonadota</taxon>
        <taxon>Gammaproteobacteria</taxon>
        <taxon>Chromatiales</taxon>
        <taxon>Ectothiorhodospiraceae</taxon>
        <taxon>Thioalkalivibrio</taxon>
    </lineage>
</organism>
<dbReference type="RefSeq" id="WP_077243875.1">
    <property type="nucleotide sequence ID" value="NZ_MUZR01000011.1"/>
</dbReference>
<evidence type="ECO:0000313" key="2">
    <source>
        <dbReference type="Proteomes" id="UP000189177"/>
    </source>
</evidence>
<proteinExistence type="predicted"/>
<gene>
    <name evidence="1" type="ORF">B1A74_04395</name>
</gene>
<keyword evidence="2" id="KW-1185">Reference proteome</keyword>
<dbReference type="Proteomes" id="UP000189177">
    <property type="component" value="Unassembled WGS sequence"/>
</dbReference>
<accession>A0A1V2ZZY7</accession>
<name>A0A1V2ZZY7_9GAMM</name>
<dbReference type="OrthoDB" id="5786532at2"/>